<reference evidence="3 4" key="1">
    <citation type="submission" date="2019-09" db="EMBL/GenBank/DDBJ databases">
        <title>Genome sequence of Adhaeribacter sp. M2.</title>
        <authorList>
            <person name="Srinivasan S."/>
        </authorList>
    </citation>
    <scope>NUCLEOTIDE SEQUENCE [LARGE SCALE GENOMIC DNA]</scope>
    <source>
        <strain evidence="3 4">M2</strain>
    </source>
</reference>
<accession>A0A5N1IL86</accession>
<keyword evidence="1" id="KW-0812">Transmembrane</keyword>
<evidence type="ECO:0000313" key="4">
    <source>
        <dbReference type="Proteomes" id="UP000326570"/>
    </source>
</evidence>
<keyword evidence="2" id="KW-0732">Signal</keyword>
<gene>
    <name evidence="3" type="ORF">F0P94_16205</name>
</gene>
<keyword evidence="1" id="KW-0472">Membrane</keyword>
<evidence type="ECO:0000313" key="3">
    <source>
        <dbReference type="EMBL" id="KAA9325966.1"/>
    </source>
</evidence>
<protein>
    <submittedName>
        <fullName evidence="3">Uncharacterized protein</fullName>
    </submittedName>
</protein>
<dbReference type="Proteomes" id="UP000326570">
    <property type="component" value="Unassembled WGS sequence"/>
</dbReference>
<organism evidence="3 4">
    <name type="scientific">Adhaeribacter soli</name>
    <dbReference type="NCBI Taxonomy" id="2607655"/>
    <lineage>
        <taxon>Bacteria</taxon>
        <taxon>Pseudomonadati</taxon>
        <taxon>Bacteroidota</taxon>
        <taxon>Cytophagia</taxon>
        <taxon>Cytophagales</taxon>
        <taxon>Hymenobacteraceae</taxon>
        <taxon>Adhaeribacter</taxon>
    </lineage>
</organism>
<comment type="caution">
    <text evidence="3">The sequence shown here is derived from an EMBL/GenBank/DDBJ whole genome shotgun (WGS) entry which is preliminary data.</text>
</comment>
<feature type="chain" id="PRO_5025003498" evidence="2">
    <location>
        <begin position="28"/>
        <end position="87"/>
    </location>
</feature>
<feature type="signal peptide" evidence="2">
    <location>
        <begin position="1"/>
        <end position="27"/>
    </location>
</feature>
<evidence type="ECO:0000256" key="1">
    <source>
        <dbReference type="SAM" id="Phobius"/>
    </source>
</evidence>
<keyword evidence="1" id="KW-1133">Transmembrane helix</keyword>
<dbReference type="AlphaFoldDB" id="A0A5N1IL86"/>
<dbReference type="EMBL" id="VTWT01000010">
    <property type="protein sequence ID" value="KAA9325966.1"/>
    <property type="molecule type" value="Genomic_DNA"/>
</dbReference>
<sequence>MKKIVQHILCSLLLIAAFSFVTVDANAQGCVMCRAQVGEHKDKDEAKMVGSGLNTGILYLLAFPFALIGVVSLVWYTGFRKNQTGIQ</sequence>
<feature type="transmembrane region" description="Helical" evidence="1">
    <location>
        <begin position="57"/>
        <end position="79"/>
    </location>
</feature>
<dbReference type="RefSeq" id="WP_150904962.1">
    <property type="nucleotide sequence ID" value="NZ_VTWT01000010.1"/>
</dbReference>
<keyword evidence="4" id="KW-1185">Reference proteome</keyword>
<name>A0A5N1IL86_9BACT</name>
<evidence type="ECO:0000256" key="2">
    <source>
        <dbReference type="SAM" id="SignalP"/>
    </source>
</evidence>
<proteinExistence type="predicted"/>